<evidence type="ECO:0000256" key="1">
    <source>
        <dbReference type="SAM" id="Phobius"/>
    </source>
</evidence>
<proteinExistence type="predicted"/>
<keyword evidence="1" id="KW-0472">Membrane</keyword>
<protein>
    <submittedName>
        <fullName evidence="2">Uncharacterized protein</fullName>
    </submittedName>
</protein>
<dbReference type="AlphaFoldDB" id="A0A2S5RI09"/>
<evidence type="ECO:0000313" key="2">
    <source>
        <dbReference type="EMBL" id="PPE06956.1"/>
    </source>
</evidence>
<evidence type="ECO:0000313" key="3">
    <source>
        <dbReference type="Proteomes" id="UP000239425"/>
    </source>
</evidence>
<keyword evidence="1" id="KW-1133">Transmembrane helix</keyword>
<keyword evidence="1" id="KW-0812">Transmembrane</keyword>
<comment type="caution">
    <text evidence="2">The sequence shown here is derived from an EMBL/GenBank/DDBJ whole genome shotgun (WGS) entry which is preliminary data.</text>
</comment>
<keyword evidence="3" id="KW-1185">Reference proteome</keyword>
<name>A0A2S5RI09_9PROT</name>
<dbReference type="EMBL" id="PHHC01000002">
    <property type="protein sequence ID" value="PPE06956.1"/>
    <property type="molecule type" value="Genomic_DNA"/>
</dbReference>
<feature type="transmembrane region" description="Helical" evidence="1">
    <location>
        <begin position="55"/>
        <end position="76"/>
    </location>
</feature>
<organism evidence="2 3">
    <name type="scientific">Holospora curviuscula</name>
    <dbReference type="NCBI Taxonomy" id="1082868"/>
    <lineage>
        <taxon>Bacteria</taxon>
        <taxon>Pseudomonadati</taxon>
        <taxon>Pseudomonadota</taxon>
        <taxon>Alphaproteobacteria</taxon>
        <taxon>Holosporales</taxon>
        <taxon>Holosporaceae</taxon>
        <taxon>Holospora</taxon>
    </lineage>
</organism>
<gene>
    <name evidence="2" type="ORF">HCUR_00020</name>
</gene>
<dbReference type="Proteomes" id="UP000239425">
    <property type="component" value="Unassembled WGS sequence"/>
</dbReference>
<reference evidence="2 3" key="1">
    <citation type="submission" date="2017-11" db="EMBL/GenBank/DDBJ databases">
        <title>Comparative genomic analysis of Holospora spp., intranuclear symbionts of paramecia.</title>
        <authorList>
            <person name="Garushyants S.K."/>
            <person name="Beliavskaya A."/>
            <person name="Malko D.B."/>
            <person name="Logacheva M.D."/>
            <person name="Rautian M.S."/>
            <person name="Gelfand M.S."/>
        </authorList>
    </citation>
    <scope>NUCLEOTIDE SEQUENCE [LARGE SCALE GENOMIC DNA]</scope>
    <source>
        <strain evidence="3">02AZ16</strain>
    </source>
</reference>
<sequence>MPFWTISIANHQKNKINGISRENSCFYLPVHLKRRNFCMCFLAQISKGLSFLSVYSSWCALTLAITHVACMVVIFLRWPECHQILLTYITYCGYCSRPKVVCRANS</sequence>
<accession>A0A2S5RI09</accession>